<protein>
    <submittedName>
        <fullName evidence="1">Uncharacterized protein</fullName>
    </submittedName>
</protein>
<dbReference type="EMBL" id="BQOB01000001">
    <property type="protein sequence ID" value="GKH80840.1"/>
    <property type="molecule type" value="Genomic_DNA"/>
</dbReference>
<gene>
    <name evidence="1" type="ORF">CE91St7_17240</name>
</gene>
<comment type="caution">
    <text evidence="1">The sequence shown here is derived from an EMBL/GenBank/DDBJ whole genome shotgun (WGS) entry which is preliminary data.</text>
</comment>
<sequence>MGNYMLFLFSLNSEEQIKIGNETKDYNLSKLPQTTSEGQDIKRLEGDKQLVIELNINKNGISVSGVTIQGWETQGNGVGRHHHRITKSKGQTCLITRRNTYLIEKGLHVNPFCWYHKTNNYENKTFYFRFFSI</sequence>
<dbReference type="Gene3D" id="2.60.40.2630">
    <property type="match status" value="1"/>
</dbReference>
<dbReference type="AlphaFoldDB" id="A0AA37KDZ4"/>
<proteinExistence type="predicted"/>
<dbReference type="Proteomes" id="UP001055104">
    <property type="component" value="Unassembled WGS sequence"/>
</dbReference>
<name>A0AA37KDZ4_9BACT</name>
<dbReference type="RefSeq" id="WP_038608604.1">
    <property type="nucleotide sequence ID" value="NZ_JADMOY010000164.1"/>
</dbReference>
<dbReference type="KEGG" id="bdo:EL88_02090"/>
<accession>A0AA37KDZ4</accession>
<organism evidence="1 2">
    <name type="scientific">Phocaeicola dorei</name>
    <dbReference type="NCBI Taxonomy" id="357276"/>
    <lineage>
        <taxon>Bacteria</taxon>
        <taxon>Pseudomonadati</taxon>
        <taxon>Bacteroidota</taxon>
        <taxon>Bacteroidia</taxon>
        <taxon>Bacteroidales</taxon>
        <taxon>Bacteroidaceae</taxon>
        <taxon>Phocaeicola</taxon>
    </lineage>
</organism>
<evidence type="ECO:0000313" key="2">
    <source>
        <dbReference type="Proteomes" id="UP001055104"/>
    </source>
</evidence>
<evidence type="ECO:0000313" key="1">
    <source>
        <dbReference type="EMBL" id="GKH80840.1"/>
    </source>
</evidence>
<reference evidence="1" key="1">
    <citation type="submission" date="2022-01" db="EMBL/GenBank/DDBJ databases">
        <title>Novel bile acid biosynthetic pathways are enriched in the microbiome of centenarians.</title>
        <authorList>
            <person name="Sato Y."/>
            <person name="Atarashi K."/>
            <person name="Plichta R.D."/>
            <person name="Arai Y."/>
            <person name="Sasajima S."/>
            <person name="Kearney M.S."/>
            <person name="Suda W."/>
            <person name="Takeshita K."/>
            <person name="Sasaki T."/>
            <person name="Okamoto S."/>
            <person name="Skelly N.A."/>
            <person name="Okamura Y."/>
            <person name="Vlamakis H."/>
            <person name="Li Y."/>
            <person name="Tanoue T."/>
            <person name="Takei H."/>
            <person name="Nittono H."/>
            <person name="Narushima S."/>
            <person name="Irie J."/>
            <person name="Itoh H."/>
            <person name="Moriya K."/>
            <person name="Sugiura Y."/>
            <person name="Suematsu M."/>
            <person name="Moritoki N."/>
            <person name="Shibata S."/>
            <person name="Littman R.D."/>
            <person name="Fischbach A.M."/>
            <person name="Uwamino Y."/>
            <person name="Inoue T."/>
            <person name="Honda A."/>
            <person name="Hattori M."/>
            <person name="Murai T."/>
            <person name="Xavier J.R."/>
            <person name="Hirose N."/>
            <person name="Honda K."/>
        </authorList>
    </citation>
    <scope>NUCLEOTIDE SEQUENCE</scope>
    <source>
        <strain evidence="1">CE91-St7</strain>
    </source>
</reference>